<reference evidence="2 3" key="1">
    <citation type="submission" date="2016-10" db="EMBL/GenBank/DDBJ databases">
        <authorList>
            <person name="Varghese N."/>
            <person name="Submissions S."/>
        </authorList>
    </citation>
    <scope>NUCLEOTIDE SEQUENCE [LARGE SCALE GENOMIC DNA]</scope>
    <source>
        <strain evidence="2 3">IAM 15147</strain>
    </source>
</reference>
<keyword evidence="3" id="KW-1185">Reference proteome</keyword>
<dbReference type="AlphaFoldDB" id="A0AA94HPH5"/>
<accession>A0AA94HPH5</accession>
<comment type="caution">
    <text evidence="2">The sequence shown here is derived from an EMBL/GenBank/DDBJ whole genome shotgun (WGS) entry which is preliminary data.</text>
</comment>
<evidence type="ECO:0000313" key="2">
    <source>
        <dbReference type="EMBL" id="SFS17985.1"/>
    </source>
</evidence>
<feature type="compositionally biased region" description="Basic and acidic residues" evidence="1">
    <location>
        <begin position="1"/>
        <end position="11"/>
    </location>
</feature>
<dbReference type="Proteomes" id="UP000198506">
    <property type="component" value="Unassembled WGS sequence"/>
</dbReference>
<proteinExistence type="predicted"/>
<dbReference type="RefSeq" id="WP_092919190.1">
    <property type="nucleotide sequence ID" value="NZ_FOZN01000004.1"/>
</dbReference>
<name>A0AA94HPH5_9MICO</name>
<evidence type="ECO:0000313" key="3">
    <source>
        <dbReference type="Proteomes" id="UP000198506"/>
    </source>
</evidence>
<protein>
    <submittedName>
        <fullName evidence="2">Uncharacterized protein</fullName>
    </submittedName>
</protein>
<feature type="region of interest" description="Disordered" evidence="1">
    <location>
        <begin position="1"/>
        <end position="39"/>
    </location>
</feature>
<evidence type="ECO:0000256" key="1">
    <source>
        <dbReference type="SAM" id="MobiDB-lite"/>
    </source>
</evidence>
<gene>
    <name evidence="2" type="ORF">SAMN04487783_2471</name>
</gene>
<sequence>MDAAHDSDERAGTVVTRPNRGQWENAVAGHPERSQSFGTKEEAVFLRRAVADELGLRHVVQDEEQPRSD</sequence>
<organism evidence="2 3">
    <name type="scientific">Agrococcus baldri</name>
    <dbReference type="NCBI Taxonomy" id="153730"/>
    <lineage>
        <taxon>Bacteria</taxon>
        <taxon>Bacillati</taxon>
        <taxon>Actinomycetota</taxon>
        <taxon>Actinomycetes</taxon>
        <taxon>Micrococcales</taxon>
        <taxon>Microbacteriaceae</taxon>
        <taxon>Agrococcus</taxon>
    </lineage>
</organism>
<dbReference type="EMBL" id="FOZN01000004">
    <property type="protein sequence ID" value="SFS17985.1"/>
    <property type="molecule type" value="Genomic_DNA"/>
</dbReference>